<comment type="caution">
    <text evidence="1">The sequence shown here is derived from an EMBL/GenBank/DDBJ whole genome shotgun (WGS) entry which is preliminary data.</text>
</comment>
<reference evidence="1" key="1">
    <citation type="submission" date="2020-04" db="EMBL/GenBank/DDBJ databases">
        <authorList>
            <person name="Zhang T."/>
        </authorList>
    </citation>
    <scope>NUCLEOTIDE SEQUENCE</scope>
    <source>
        <strain evidence="1">HKST-UBA01</strain>
    </source>
</reference>
<dbReference type="AlphaFoldDB" id="A0A956LXY4"/>
<gene>
    <name evidence="1" type="ORF">KC729_07765</name>
</gene>
<dbReference type="EMBL" id="JAGQHR010000190">
    <property type="protein sequence ID" value="MCA9727564.1"/>
    <property type="molecule type" value="Genomic_DNA"/>
</dbReference>
<reference evidence="1" key="2">
    <citation type="journal article" date="2021" name="Microbiome">
        <title>Successional dynamics and alternative stable states in a saline activated sludge microbial community over 9 years.</title>
        <authorList>
            <person name="Wang Y."/>
            <person name="Ye J."/>
            <person name="Ju F."/>
            <person name="Liu L."/>
            <person name="Boyd J.A."/>
            <person name="Deng Y."/>
            <person name="Parks D.H."/>
            <person name="Jiang X."/>
            <person name="Yin X."/>
            <person name="Woodcroft B.J."/>
            <person name="Tyson G.W."/>
            <person name="Hugenholtz P."/>
            <person name="Polz M.F."/>
            <person name="Zhang T."/>
        </authorList>
    </citation>
    <scope>NUCLEOTIDE SEQUENCE</scope>
    <source>
        <strain evidence="1">HKST-UBA01</strain>
    </source>
</reference>
<organism evidence="1 2">
    <name type="scientific">Eiseniibacteriota bacterium</name>
    <dbReference type="NCBI Taxonomy" id="2212470"/>
    <lineage>
        <taxon>Bacteria</taxon>
        <taxon>Candidatus Eiseniibacteriota</taxon>
    </lineage>
</organism>
<evidence type="ECO:0000313" key="1">
    <source>
        <dbReference type="EMBL" id="MCA9727564.1"/>
    </source>
</evidence>
<evidence type="ECO:0000313" key="2">
    <source>
        <dbReference type="Proteomes" id="UP000697710"/>
    </source>
</evidence>
<accession>A0A956LXY4</accession>
<sequence>MQQMLESKFAALALAVAVAVGGIGVASSRPAAAADEGDAKMEVSSAPVVLTVYSDYV</sequence>
<protein>
    <submittedName>
        <fullName evidence="1">Uncharacterized protein</fullName>
    </submittedName>
</protein>
<dbReference type="Proteomes" id="UP000697710">
    <property type="component" value="Unassembled WGS sequence"/>
</dbReference>
<name>A0A956LXY4_UNCEI</name>
<proteinExistence type="predicted"/>